<evidence type="ECO:0000256" key="2">
    <source>
        <dbReference type="ARBA" id="ARBA00008921"/>
    </source>
</evidence>
<dbReference type="AlphaFoldDB" id="A0A3Q1FHE6"/>
<evidence type="ECO:0000256" key="9">
    <source>
        <dbReference type="ARBA" id="ARBA00023170"/>
    </source>
</evidence>
<evidence type="ECO:0000256" key="10">
    <source>
        <dbReference type="ARBA" id="ARBA00023180"/>
    </source>
</evidence>
<keyword evidence="3 13" id="KW-0812">Transmembrane</keyword>
<evidence type="ECO:0000256" key="6">
    <source>
        <dbReference type="ARBA" id="ARBA00022989"/>
    </source>
</evidence>
<feature type="domain" description="Fibronectin type-III" evidence="15">
    <location>
        <begin position="237"/>
        <end position="338"/>
    </location>
</feature>
<dbReference type="PROSITE" id="PS50853">
    <property type="entry name" value="FN3"/>
    <property type="match status" value="3"/>
</dbReference>
<keyword evidence="5" id="KW-0677">Repeat</keyword>
<keyword evidence="10" id="KW-0325">Glycoprotein</keyword>
<evidence type="ECO:0000256" key="5">
    <source>
        <dbReference type="ARBA" id="ARBA00022737"/>
    </source>
</evidence>
<sequence length="904" mass="101325">MVSSRVLQLLSLACVASLLTAGAEDDSHLVIAPQSPVLEIGTNFTATCMIINTDEVTADDLYWNLSKTTVPKEQYIKINRTALNVTIPITSEKPEWLLCLCKEVSSKVVLNNGKFIHGIFLEKGYRPEKPENLSCVAVQKGTYISPAIRCEWEAVGRHTTEVPTIYTLIVRQVLSGETYHTSQTTTKGTSTKTAEVPLNVFPSFMQLDIWVEAHNKLGKVESEHLKKDANYFVKTNPPSDVTVISEKGFPTSLLIMWAHPIAVEYLKLKYEIRFCRRESPIWNYVPLEETSKYIQSFRLQNLQPYTVYVTQVRCKNSQENHGFWSNWSKNATERTQEDRPGSKPDLWKIIAEDGIKLICKDPELANGRITRFDITIQNPKDKVKNGSWEWERIMVNRSEADSSSSNFTVLKTIPLTDKTSVEVHVTASNSVGKSDEALLVIPANANKFAPVEELLVWPHEDQLWLKWKPPTSTAVSEYVVEWVITDPLHQRDWQREKRSTTDTVIKGNLKHFVCYNVSVYPIYSGWIGNPARARAYVKQNAPKEGPTVTVTPGHNEANLNWREIPHLERQGFITNYTIFYTSGAETHAITVPANTTSYTLTSLSANTKYDAWIEASTIGGSKNGSKYSFTTLKYAPGEIEGIVVGVSLGFLFVVLMMMLVCFYKKEMIKKNFWPQIPNPGESTIGNWSPDYPLKAETPKENCLSGISVLDMDICDGKCVMEEDKASLPLKKDKYLSEEHSSGIGGSSCMSSPRQSVSDSDEGGDMADTTSSTIQYSSVIASSGYKGQTPSSHPQQSIFSRSESTQPLLDSEENADMVVQDGSRQFQHFSRQPCCTHNTGNKETTNCDDFSQLAVEQQEIPQSLDFCSLEEDNERIAPKDELSADWLPTVPVSSYMPQLGGYRPQ</sequence>
<dbReference type="Ensembl" id="ENSAPOT00000025546.1">
    <property type="protein sequence ID" value="ENSAPOP00000016528.1"/>
    <property type="gene ID" value="ENSAPOG00000019683.1"/>
</dbReference>
<name>A0A3Q1FHE6_9TELE</name>
<feature type="signal peptide" evidence="14">
    <location>
        <begin position="1"/>
        <end position="23"/>
    </location>
</feature>
<feature type="domain" description="Fibronectin type-III" evidence="15">
    <location>
        <begin position="449"/>
        <end position="541"/>
    </location>
</feature>
<keyword evidence="6 13" id="KW-1133">Transmembrane helix</keyword>
<dbReference type="Proteomes" id="UP000257200">
    <property type="component" value="Unplaced"/>
</dbReference>
<evidence type="ECO:0000256" key="14">
    <source>
        <dbReference type="SAM" id="SignalP"/>
    </source>
</evidence>
<dbReference type="InterPro" id="IPR003961">
    <property type="entry name" value="FN3_dom"/>
</dbReference>
<evidence type="ECO:0000256" key="3">
    <source>
        <dbReference type="ARBA" id="ARBA00022692"/>
    </source>
</evidence>
<reference evidence="16" key="2">
    <citation type="submission" date="2025-09" db="UniProtKB">
        <authorList>
            <consortium name="Ensembl"/>
        </authorList>
    </citation>
    <scope>IDENTIFICATION</scope>
</reference>
<dbReference type="GeneTree" id="ENSGT00940000155603"/>
<evidence type="ECO:0000313" key="16">
    <source>
        <dbReference type="Ensembl" id="ENSAPOP00000016528.1"/>
    </source>
</evidence>
<evidence type="ECO:0000256" key="13">
    <source>
        <dbReference type="SAM" id="Phobius"/>
    </source>
</evidence>
<keyword evidence="9" id="KW-0675">Receptor</keyword>
<comment type="subcellular location">
    <subcellularLocation>
        <location evidence="1">Membrane</location>
        <topology evidence="1">Single-pass type I membrane protein</topology>
    </subcellularLocation>
</comment>
<dbReference type="Gene3D" id="2.60.40.10">
    <property type="entry name" value="Immunoglobulins"/>
    <property type="match status" value="6"/>
</dbReference>
<keyword evidence="11" id="KW-0393">Immunoglobulin domain</keyword>
<reference evidence="16" key="1">
    <citation type="submission" date="2025-08" db="UniProtKB">
        <authorList>
            <consortium name="Ensembl"/>
        </authorList>
    </citation>
    <scope>IDENTIFICATION</scope>
</reference>
<organism evidence="16 17">
    <name type="scientific">Acanthochromis polyacanthus</name>
    <name type="common">spiny chromis</name>
    <dbReference type="NCBI Taxonomy" id="80966"/>
    <lineage>
        <taxon>Eukaryota</taxon>
        <taxon>Metazoa</taxon>
        <taxon>Chordata</taxon>
        <taxon>Craniata</taxon>
        <taxon>Vertebrata</taxon>
        <taxon>Euteleostomi</taxon>
        <taxon>Actinopterygii</taxon>
        <taxon>Neopterygii</taxon>
        <taxon>Teleostei</taxon>
        <taxon>Neoteleostei</taxon>
        <taxon>Acanthomorphata</taxon>
        <taxon>Ovalentaria</taxon>
        <taxon>Pomacentridae</taxon>
        <taxon>Acanthochromis</taxon>
    </lineage>
</organism>
<dbReference type="FunFam" id="2.60.40.10:FF:000524">
    <property type="entry name" value="Interleukin-6 receptor subunit beta"/>
    <property type="match status" value="1"/>
</dbReference>
<dbReference type="Pfam" id="PF00041">
    <property type="entry name" value="fn3"/>
    <property type="match status" value="2"/>
</dbReference>
<dbReference type="InParanoid" id="A0A3Q1FHE6"/>
<dbReference type="GO" id="GO:0005886">
    <property type="term" value="C:plasma membrane"/>
    <property type="evidence" value="ECO:0007669"/>
    <property type="project" value="UniProtKB-ARBA"/>
</dbReference>
<keyword evidence="8" id="KW-1015">Disulfide bond</keyword>
<dbReference type="SMART" id="SM00060">
    <property type="entry name" value="FN3"/>
    <property type="match status" value="4"/>
</dbReference>
<dbReference type="InterPro" id="IPR003529">
    <property type="entry name" value="Hematopoietin_rcpt_Gp130_CS"/>
</dbReference>
<dbReference type="STRING" id="80966.ENSAPOP00000016528"/>
<feature type="region of interest" description="Disordered" evidence="12">
    <location>
        <begin position="738"/>
        <end position="768"/>
    </location>
</feature>
<evidence type="ECO:0000313" key="17">
    <source>
        <dbReference type="Proteomes" id="UP000257200"/>
    </source>
</evidence>
<feature type="chain" id="PRO_5018758273" evidence="14">
    <location>
        <begin position="24"/>
        <end position="904"/>
    </location>
</feature>
<dbReference type="SUPFAM" id="SSF48726">
    <property type="entry name" value="Immunoglobulin"/>
    <property type="match status" value="1"/>
</dbReference>
<evidence type="ECO:0000256" key="11">
    <source>
        <dbReference type="ARBA" id="ARBA00023319"/>
    </source>
</evidence>
<feature type="region of interest" description="Disordered" evidence="12">
    <location>
        <begin position="782"/>
        <end position="809"/>
    </location>
</feature>
<feature type="compositionally biased region" description="Polar residues" evidence="12">
    <location>
        <begin position="782"/>
        <end position="807"/>
    </location>
</feature>
<feature type="transmembrane region" description="Helical" evidence="13">
    <location>
        <begin position="642"/>
        <end position="663"/>
    </location>
</feature>
<evidence type="ECO:0000256" key="7">
    <source>
        <dbReference type="ARBA" id="ARBA00023136"/>
    </source>
</evidence>
<comment type="similarity">
    <text evidence="2">Belongs to the type I cytokine receptor family. Type 2 subfamily.</text>
</comment>
<feature type="domain" description="Fibronectin type-III" evidence="15">
    <location>
        <begin position="542"/>
        <end position="638"/>
    </location>
</feature>
<dbReference type="PANTHER" id="PTHR48423:SF2">
    <property type="entry name" value="INTERLEUKIN-12 RECEPTOR SUBUNIT BETA-2"/>
    <property type="match status" value="1"/>
</dbReference>
<dbReference type="InterPro" id="IPR036116">
    <property type="entry name" value="FN3_sf"/>
</dbReference>
<dbReference type="GO" id="GO:0004896">
    <property type="term" value="F:cytokine receptor activity"/>
    <property type="evidence" value="ECO:0007669"/>
    <property type="project" value="InterPro"/>
</dbReference>
<evidence type="ECO:0000256" key="1">
    <source>
        <dbReference type="ARBA" id="ARBA00004479"/>
    </source>
</evidence>
<proteinExistence type="inferred from homology"/>
<dbReference type="InterPro" id="IPR052672">
    <property type="entry name" value="Type1_Cytokine_Rcpt_Type2"/>
</dbReference>
<dbReference type="PROSITE" id="PS01353">
    <property type="entry name" value="HEMATOPO_REC_L_F2"/>
    <property type="match status" value="1"/>
</dbReference>
<dbReference type="InterPro" id="IPR013783">
    <property type="entry name" value="Ig-like_fold"/>
</dbReference>
<dbReference type="InterPro" id="IPR010457">
    <property type="entry name" value="IgC2-like_lig-bd"/>
</dbReference>
<dbReference type="Pfam" id="PF06328">
    <property type="entry name" value="Lep_receptor_Ig"/>
    <property type="match status" value="1"/>
</dbReference>
<accession>A0A3Q1FHE6</accession>
<dbReference type="SUPFAM" id="SSF49265">
    <property type="entry name" value="Fibronectin type III"/>
    <property type="match status" value="3"/>
</dbReference>
<keyword evidence="17" id="KW-1185">Reference proteome</keyword>
<dbReference type="CDD" id="cd00063">
    <property type="entry name" value="FN3"/>
    <property type="match status" value="3"/>
</dbReference>
<protein>
    <submittedName>
        <fullName evidence="16">Interleukin 6 signal transducer</fullName>
    </submittedName>
</protein>
<evidence type="ECO:0000256" key="8">
    <source>
        <dbReference type="ARBA" id="ARBA00023157"/>
    </source>
</evidence>
<dbReference type="PANTHER" id="PTHR48423">
    <property type="entry name" value="INTERLEUKIN-27 RECEPTOR SUBUNIT ALPHA"/>
    <property type="match status" value="1"/>
</dbReference>
<evidence type="ECO:0000256" key="4">
    <source>
        <dbReference type="ARBA" id="ARBA00022729"/>
    </source>
</evidence>
<keyword evidence="7 13" id="KW-0472">Membrane</keyword>
<keyword evidence="4 14" id="KW-0732">Signal</keyword>
<evidence type="ECO:0000259" key="15">
    <source>
        <dbReference type="PROSITE" id="PS50853"/>
    </source>
</evidence>
<evidence type="ECO:0000256" key="12">
    <source>
        <dbReference type="SAM" id="MobiDB-lite"/>
    </source>
</evidence>
<dbReference type="FunCoup" id="A0A3Q1FHE6">
    <property type="interactions" value="708"/>
</dbReference>
<dbReference type="InterPro" id="IPR036179">
    <property type="entry name" value="Ig-like_dom_sf"/>
</dbReference>